<feature type="binding site" evidence="8">
    <location>
        <position position="491"/>
    </location>
    <ligand>
        <name>Mg(2+)</name>
        <dbReference type="ChEBI" id="CHEBI:18420"/>
    </ligand>
</feature>
<dbReference type="PATRIC" id="fig|1391654.3.peg.3980"/>
<evidence type="ECO:0000256" key="1">
    <source>
        <dbReference type="ARBA" id="ARBA00022553"/>
    </source>
</evidence>
<keyword evidence="5 8" id="KW-0418">Kinase</keyword>
<dbReference type="Proteomes" id="UP000064967">
    <property type="component" value="Chromosome"/>
</dbReference>
<feature type="compositionally biased region" description="Low complexity" evidence="10">
    <location>
        <begin position="10"/>
        <end position="57"/>
    </location>
</feature>
<dbReference type="GO" id="GO:0008976">
    <property type="term" value="F:polyphosphate kinase activity"/>
    <property type="evidence" value="ECO:0007669"/>
    <property type="project" value="UniProtKB-UniRule"/>
</dbReference>
<dbReference type="NCBIfam" id="TIGR03705">
    <property type="entry name" value="poly_P_kin"/>
    <property type="match status" value="1"/>
</dbReference>
<dbReference type="Pfam" id="PF13089">
    <property type="entry name" value="PP_kinase_N"/>
    <property type="match status" value="1"/>
</dbReference>
<feature type="domain" description="Polyphosphate kinase N-terminal" evidence="12">
    <location>
        <begin position="90"/>
        <end position="192"/>
    </location>
</feature>
<gene>
    <name evidence="8" type="primary">ppk</name>
    <name evidence="15" type="ORF">AKJ09_03922</name>
</gene>
<keyword evidence="3 8" id="KW-0479">Metal-binding</keyword>
<comment type="function">
    <text evidence="8 9">Catalyzes the reversible transfer of the terminal phosphate of ATP to form a long-chain polyphosphate (polyP).</text>
</comment>
<dbReference type="SUPFAM" id="SSF140356">
    <property type="entry name" value="PPK N-terminal domain-like"/>
    <property type="match status" value="1"/>
</dbReference>
<dbReference type="InterPro" id="IPR003414">
    <property type="entry name" value="PP_kinase"/>
</dbReference>
<feature type="region of interest" description="Disordered" evidence="10">
    <location>
        <begin position="777"/>
        <end position="814"/>
    </location>
</feature>
<keyword evidence="16" id="KW-1185">Reference proteome</keyword>
<dbReference type="HAMAP" id="MF_00347">
    <property type="entry name" value="Polyphosphate_kinase"/>
    <property type="match status" value="1"/>
</dbReference>
<protein>
    <recommendedName>
        <fullName evidence="8 9">Polyphosphate kinase</fullName>
        <ecNumber evidence="8 9">2.7.4.1</ecNumber>
    </recommendedName>
    <alternativeName>
        <fullName evidence="8">ATP-polyphosphate phosphotransferase</fullName>
    </alternativeName>
    <alternativeName>
        <fullName evidence="8">Polyphosphoric acid kinase</fullName>
    </alternativeName>
</protein>
<evidence type="ECO:0000259" key="11">
    <source>
        <dbReference type="Pfam" id="PF02503"/>
    </source>
</evidence>
<dbReference type="SUPFAM" id="SSF143724">
    <property type="entry name" value="PHP14-like"/>
    <property type="match status" value="1"/>
</dbReference>
<dbReference type="EMBL" id="CP012333">
    <property type="protein sequence ID" value="AKU97258.1"/>
    <property type="molecule type" value="Genomic_DNA"/>
</dbReference>
<dbReference type="CDD" id="cd09168">
    <property type="entry name" value="PLDc_PaPPK1_C2_like"/>
    <property type="match status" value="1"/>
</dbReference>
<evidence type="ECO:0000256" key="10">
    <source>
        <dbReference type="SAM" id="MobiDB-lite"/>
    </source>
</evidence>
<feature type="compositionally biased region" description="Basic residues" evidence="10">
    <location>
        <begin position="804"/>
        <end position="814"/>
    </location>
</feature>
<dbReference type="Pfam" id="PF17941">
    <property type="entry name" value="PP_kinase_C_1"/>
    <property type="match status" value="1"/>
</dbReference>
<reference evidence="15 16" key="1">
    <citation type="submission" date="2015-08" db="EMBL/GenBank/DDBJ databases">
        <authorList>
            <person name="Babu N.S."/>
            <person name="Beckwith C.J."/>
            <person name="Beseler K.G."/>
            <person name="Brison A."/>
            <person name="Carone J.V."/>
            <person name="Caskin T.P."/>
            <person name="Diamond M."/>
            <person name="Durham M.E."/>
            <person name="Foxe J.M."/>
            <person name="Go M."/>
            <person name="Henderson B.A."/>
            <person name="Jones I.B."/>
            <person name="McGettigan J.A."/>
            <person name="Micheletti S.J."/>
            <person name="Nasrallah M.E."/>
            <person name="Ortiz D."/>
            <person name="Piller C.R."/>
            <person name="Privatt S.R."/>
            <person name="Schneider S.L."/>
            <person name="Sharp S."/>
            <person name="Smith T.C."/>
            <person name="Stanton J.D."/>
            <person name="Ullery H.E."/>
            <person name="Wilson R.J."/>
            <person name="Serrano M.G."/>
            <person name="Buck G."/>
            <person name="Lee V."/>
            <person name="Wang Y."/>
            <person name="Carvalho R."/>
            <person name="Voegtly L."/>
            <person name="Shi R."/>
            <person name="Duckworth R."/>
            <person name="Johnson A."/>
            <person name="Loviza R."/>
            <person name="Walstead R."/>
            <person name="Shah Z."/>
            <person name="Kiflezghi M."/>
            <person name="Wade K."/>
            <person name="Ball S.L."/>
            <person name="Bradley K.W."/>
            <person name="Asai D.J."/>
            <person name="Bowman C.A."/>
            <person name="Russell D.A."/>
            <person name="Pope W.H."/>
            <person name="Jacobs-Sera D."/>
            <person name="Hendrix R.W."/>
            <person name="Hatfull G.F."/>
        </authorList>
    </citation>
    <scope>NUCLEOTIDE SEQUENCE [LARGE SCALE GENOMIC DNA]</scope>
    <source>
        <strain evidence="15 16">DSM 27648</strain>
    </source>
</reference>
<dbReference type="AlphaFoldDB" id="A0A0K1PUQ4"/>
<evidence type="ECO:0000256" key="4">
    <source>
        <dbReference type="ARBA" id="ARBA00022741"/>
    </source>
</evidence>
<dbReference type="CDD" id="cd09165">
    <property type="entry name" value="PLDc_PaPPK1_C1_like"/>
    <property type="match status" value="1"/>
</dbReference>
<feature type="binding site" evidence="8">
    <location>
        <position position="650"/>
    </location>
    <ligand>
        <name>ATP</name>
        <dbReference type="ChEBI" id="CHEBI:30616"/>
    </ligand>
</feature>
<sequence>MPASSPTPPSVTSGTPGTPAVVPVPVEAPPVSTSSGTTPSGVTTIPSGNGPSSVNGSALQSTGQSTGPSSVQPPPPISSETPDLRAPALYLNRELSWLEFNARVLAEAENEVVPLLERLKFHAIVGSNVDEFFMVRVAGLKQQLTGEVGELAADGLTAHEQLVKISLRAHELVAQQMTGLIGNLLPRLASDGTLVLVKPEQLSPDAIALMDERFHTEVFPILTPIAIDPGHPFPHVRNKSLNLGVMFSREGENEPGFGVVQVPMMLPRLLEVSGYKTDSGMPAKHAFVLLEDLIARHVGTIFPGVRHKGVYTFRVTRNFDLEIDEEEAQDLLQTIQQELRRRERGAAVRLEVAGEPSADSLAKLVRSLKLDPERDVYRSAFLNVSDLMGWVPREERRDLRDDPYSPLVTSPLRDTDDIFATIREGDILLHHPYESFDPIVELITRAADDPDVLAIKQTLYRAGGDSPIVKALARAAETGKQVTAIVELKARFDEESNIVWARTLEQSGVHVVYGLLGLKTHAKCLLIIRRERGGLRRYVHLSTGNYNTTTSRLYTDVALLTAKPSYGADASSLFNLLTGYSAPAKWNSLVVAPLGLHEAILGLIAREAEHARQGRPARIVAKMNSLVDEDVIEALYRASQVGVPISLLVRGICCLRPGVPGVSENIEVRALIDRYLEHGRIFHFANAGKDEVYISSADWMPRNFHRRVEVMIPMEDSAIRTRLIDTLNVSWSDNVKGWVLEPNGAYVRAQARPGQPLIRSQAKFIEQTRDKVKVADQAARPSTRFHMMPTAQRSPLEGKVPRPQQRRRARRDEQ</sequence>
<evidence type="ECO:0000256" key="2">
    <source>
        <dbReference type="ARBA" id="ARBA00022679"/>
    </source>
</evidence>
<dbReference type="NCBIfam" id="NF003921">
    <property type="entry name" value="PRK05443.2-2"/>
    <property type="match status" value="1"/>
</dbReference>
<dbReference type="Pfam" id="PF13090">
    <property type="entry name" value="PP_kinase_C"/>
    <property type="match status" value="1"/>
</dbReference>
<keyword evidence="4 8" id="KW-0547">Nucleotide-binding</keyword>
<dbReference type="Pfam" id="PF02503">
    <property type="entry name" value="PP_kinase"/>
    <property type="match status" value="1"/>
</dbReference>
<feature type="active site" description="Phosphohistidine intermediate" evidence="8">
    <location>
        <position position="521"/>
    </location>
</feature>
<proteinExistence type="inferred from homology"/>
<feature type="binding site" evidence="8">
    <location>
        <position position="461"/>
    </location>
    <ligand>
        <name>Mg(2+)</name>
        <dbReference type="ChEBI" id="CHEBI:18420"/>
    </ligand>
</feature>
<comment type="cofactor">
    <cofactor evidence="8">
        <name>Mg(2+)</name>
        <dbReference type="ChEBI" id="CHEBI:18420"/>
    </cofactor>
</comment>
<evidence type="ECO:0000256" key="7">
    <source>
        <dbReference type="ARBA" id="ARBA00022842"/>
    </source>
</evidence>
<dbReference type="NCBIfam" id="NF003918">
    <property type="entry name" value="PRK05443.1-2"/>
    <property type="match status" value="1"/>
</dbReference>
<evidence type="ECO:0000259" key="14">
    <source>
        <dbReference type="Pfam" id="PF17941"/>
    </source>
</evidence>
<dbReference type="FunFam" id="3.30.870.10:FF:000001">
    <property type="entry name" value="Polyphosphate kinase"/>
    <property type="match status" value="1"/>
</dbReference>
<keyword evidence="2 8" id="KW-0808">Transferase</keyword>
<dbReference type="InterPro" id="IPR036832">
    <property type="entry name" value="PPK_N_dom_sf"/>
</dbReference>
<dbReference type="NCBIfam" id="NF003917">
    <property type="entry name" value="PRK05443.1-1"/>
    <property type="match status" value="1"/>
</dbReference>
<dbReference type="InterPro" id="IPR036830">
    <property type="entry name" value="PP_kinase_middle_dom_sf"/>
</dbReference>
<dbReference type="KEGG" id="llu:AKJ09_03922"/>
<dbReference type="PANTHER" id="PTHR30218:SF0">
    <property type="entry name" value="POLYPHOSPHATE KINASE"/>
    <property type="match status" value="1"/>
</dbReference>
<evidence type="ECO:0000313" key="16">
    <source>
        <dbReference type="Proteomes" id="UP000064967"/>
    </source>
</evidence>
<dbReference type="EC" id="2.7.4.1" evidence="8 9"/>
<feature type="domain" description="Polyphosphate kinase middle" evidence="11">
    <location>
        <begin position="210"/>
        <end position="388"/>
    </location>
</feature>
<keyword evidence="1 8" id="KW-0597">Phosphoprotein</keyword>
<dbReference type="GO" id="GO:0005524">
    <property type="term" value="F:ATP binding"/>
    <property type="evidence" value="ECO:0007669"/>
    <property type="project" value="UniProtKB-KW"/>
</dbReference>
<keyword evidence="6 8" id="KW-0067">ATP-binding</keyword>
<feature type="region of interest" description="Disordered" evidence="10">
    <location>
        <begin position="1"/>
        <end position="83"/>
    </location>
</feature>
<evidence type="ECO:0000313" key="15">
    <source>
        <dbReference type="EMBL" id="AKU97258.1"/>
    </source>
</evidence>
<evidence type="ECO:0000259" key="13">
    <source>
        <dbReference type="Pfam" id="PF13090"/>
    </source>
</evidence>
<evidence type="ECO:0000256" key="8">
    <source>
        <dbReference type="HAMAP-Rule" id="MF_00347"/>
    </source>
</evidence>
<dbReference type="Gene3D" id="3.30.1840.10">
    <property type="entry name" value="Polyphosphate kinase middle domain"/>
    <property type="match status" value="1"/>
</dbReference>
<evidence type="ECO:0000256" key="6">
    <source>
        <dbReference type="ARBA" id="ARBA00022840"/>
    </source>
</evidence>
<feature type="domain" description="Polyphosphate kinase C-terminal" evidence="14">
    <location>
        <begin position="417"/>
        <end position="582"/>
    </location>
</feature>
<keyword evidence="7 8" id="KW-0460">Magnesium</keyword>
<evidence type="ECO:0000259" key="12">
    <source>
        <dbReference type="Pfam" id="PF13089"/>
    </source>
</evidence>
<dbReference type="GO" id="GO:0046872">
    <property type="term" value="F:metal ion binding"/>
    <property type="evidence" value="ECO:0007669"/>
    <property type="project" value="UniProtKB-KW"/>
</dbReference>
<evidence type="ECO:0000256" key="5">
    <source>
        <dbReference type="ARBA" id="ARBA00022777"/>
    </source>
</evidence>
<dbReference type="SUPFAM" id="SSF56024">
    <property type="entry name" value="Phospholipase D/nuclease"/>
    <property type="match status" value="2"/>
</dbReference>
<organism evidence="15 16">
    <name type="scientific">Labilithrix luteola</name>
    <dbReference type="NCBI Taxonomy" id="1391654"/>
    <lineage>
        <taxon>Bacteria</taxon>
        <taxon>Pseudomonadati</taxon>
        <taxon>Myxococcota</taxon>
        <taxon>Polyangia</taxon>
        <taxon>Polyangiales</taxon>
        <taxon>Labilitrichaceae</taxon>
        <taxon>Labilithrix</taxon>
    </lineage>
</organism>
<dbReference type="InterPro" id="IPR025198">
    <property type="entry name" value="PPK_N_dom"/>
</dbReference>
<dbReference type="Gene3D" id="3.30.870.10">
    <property type="entry name" value="Endonuclease Chain A"/>
    <property type="match status" value="2"/>
</dbReference>
<dbReference type="InterPro" id="IPR041108">
    <property type="entry name" value="PP_kinase_C_1"/>
</dbReference>
<feature type="binding site" evidence="8">
    <location>
        <position position="678"/>
    </location>
    <ligand>
        <name>ATP</name>
        <dbReference type="ChEBI" id="CHEBI:30616"/>
    </ligand>
</feature>
<feature type="binding site" evidence="8">
    <location>
        <position position="128"/>
    </location>
    <ligand>
        <name>ATP</name>
        <dbReference type="ChEBI" id="CHEBI:30616"/>
    </ligand>
</feature>
<feature type="domain" description="Polyphosphate kinase C-terminal" evidence="13">
    <location>
        <begin position="589"/>
        <end position="761"/>
    </location>
</feature>
<dbReference type="PANTHER" id="PTHR30218">
    <property type="entry name" value="POLYPHOSPHATE KINASE"/>
    <property type="match status" value="1"/>
</dbReference>
<dbReference type="GO" id="GO:0006799">
    <property type="term" value="P:polyphosphate biosynthetic process"/>
    <property type="evidence" value="ECO:0007669"/>
    <property type="project" value="UniProtKB-UniRule"/>
</dbReference>
<comment type="catalytic activity">
    <reaction evidence="8 9">
        <text>[phosphate](n) + ATP = [phosphate](n+1) + ADP</text>
        <dbReference type="Rhea" id="RHEA:19573"/>
        <dbReference type="Rhea" id="RHEA-COMP:9859"/>
        <dbReference type="Rhea" id="RHEA-COMP:14280"/>
        <dbReference type="ChEBI" id="CHEBI:16838"/>
        <dbReference type="ChEBI" id="CHEBI:30616"/>
        <dbReference type="ChEBI" id="CHEBI:456216"/>
        <dbReference type="EC" id="2.7.4.1"/>
    </reaction>
</comment>
<evidence type="ECO:0000256" key="3">
    <source>
        <dbReference type="ARBA" id="ARBA00022723"/>
    </source>
</evidence>
<dbReference type="Gene3D" id="1.20.58.310">
    <property type="entry name" value="Polyphosphate kinase N-terminal domain"/>
    <property type="match status" value="1"/>
</dbReference>
<dbReference type="InterPro" id="IPR025200">
    <property type="entry name" value="PPK_C_dom2"/>
</dbReference>
<dbReference type="STRING" id="1391654.AKJ09_03922"/>
<dbReference type="InterPro" id="IPR024953">
    <property type="entry name" value="PP_kinase_middle"/>
</dbReference>
<comment type="PTM">
    <text evidence="8 9">An intermediate of this reaction is the autophosphorylated ppk in which a phosphate is covalently linked to a histidine residue through a N-P bond.</text>
</comment>
<comment type="similarity">
    <text evidence="8 9">Belongs to the polyphosphate kinase 1 (PPK1) family.</text>
</comment>
<name>A0A0K1PUQ4_9BACT</name>
<dbReference type="GO" id="GO:0009358">
    <property type="term" value="C:polyphosphate kinase complex"/>
    <property type="evidence" value="ECO:0007669"/>
    <property type="project" value="InterPro"/>
</dbReference>
<accession>A0A0K1PUQ4</accession>
<evidence type="ECO:0000256" key="9">
    <source>
        <dbReference type="RuleBase" id="RU003800"/>
    </source>
</evidence>
<feature type="binding site" evidence="8">
    <location>
        <position position="554"/>
    </location>
    <ligand>
        <name>ATP</name>
        <dbReference type="ChEBI" id="CHEBI:30616"/>
    </ligand>
</feature>